<protein>
    <submittedName>
        <fullName evidence="2">Uncharacterized protein</fullName>
    </submittedName>
</protein>
<name>A0A1Y2AKI0_9FUNG</name>
<gene>
    <name evidence="2" type="ORF">LY90DRAFT_675630</name>
</gene>
<accession>A0A1Y2AKI0</accession>
<organism evidence="2 3">
    <name type="scientific">Neocallimastix californiae</name>
    <dbReference type="NCBI Taxonomy" id="1754190"/>
    <lineage>
        <taxon>Eukaryota</taxon>
        <taxon>Fungi</taxon>
        <taxon>Fungi incertae sedis</taxon>
        <taxon>Chytridiomycota</taxon>
        <taxon>Chytridiomycota incertae sedis</taxon>
        <taxon>Neocallimastigomycetes</taxon>
        <taxon>Neocallimastigales</taxon>
        <taxon>Neocallimastigaceae</taxon>
        <taxon>Neocallimastix</taxon>
    </lineage>
</organism>
<dbReference type="EMBL" id="MCOG01000239">
    <property type="protein sequence ID" value="ORY23004.1"/>
    <property type="molecule type" value="Genomic_DNA"/>
</dbReference>
<proteinExistence type="predicted"/>
<dbReference type="AlphaFoldDB" id="A0A1Y2AKI0"/>
<comment type="caution">
    <text evidence="2">The sequence shown here is derived from an EMBL/GenBank/DDBJ whole genome shotgun (WGS) entry which is preliminary data.</text>
</comment>
<keyword evidence="3" id="KW-1185">Reference proteome</keyword>
<evidence type="ECO:0000313" key="2">
    <source>
        <dbReference type="EMBL" id="ORY23004.1"/>
    </source>
</evidence>
<feature type="region of interest" description="Disordered" evidence="1">
    <location>
        <begin position="366"/>
        <end position="386"/>
    </location>
</feature>
<evidence type="ECO:0000256" key="1">
    <source>
        <dbReference type="SAM" id="MobiDB-lite"/>
    </source>
</evidence>
<reference evidence="2 3" key="1">
    <citation type="submission" date="2016-08" db="EMBL/GenBank/DDBJ databases">
        <title>A Parts List for Fungal Cellulosomes Revealed by Comparative Genomics.</title>
        <authorList>
            <consortium name="DOE Joint Genome Institute"/>
            <person name="Haitjema C.H."/>
            <person name="Gilmore S.P."/>
            <person name="Henske J.K."/>
            <person name="Solomon K.V."/>
            <person name="De Groot R."/>
            <person name="Kuo A."/>
            <person name="Mondo S.J."/>
            <person name="Salamov A.A."/>
            <person name="Labutti K."/>
            <person name="Zhao Z."/>
            <person name="Chiniquy J."/>
            <person name="Barry K."/>
            <person name="Brewer H.M."/>
            <person name="Purvine S.O."/>
            <person name="Wright A.T."/>
            <person name="Boxma B."/>
            <person name="Van Alen T."/>
            <person name="Hackstein J.H."/>
            <person name="Baker S.E."/>
            <person name="Grigoriev I.V."/>
            <person name="O'Malley M.A."/>
        </authorList>
    </citation>
    <scope>NUCLEOTIDE SEQUENCE [LARGE SCALE GENOMIC DNA]</scope>
    <source>
        <strain evidence="2 3">G1</strain>
    </source>
</reference>
<sequence>MNKNDKNENNNKEYIKYWIKEFEKIKKEVSSNIEEQSIAKIKFTDNDTSLNDNYVNVLNWKQIKREDSLNQQENIILNEFRNNQEKNNFNDSDDNEEFKNLILEWKKIKKEESISSFDENNMENFKIIKDNNEPKENDELFENKKIKKEKLLNESLSANESKTKGVQLLTDKDEKSVNDEFLEKIEEWKKIKKEDFSKIDKSNIKNIDDEVIQKIYLSFEDSKRQEKVKNENILNIFENNMERDQQKTNNNEIVEKFLLYKDKIEWERIKKEENNFNDNTLSITMKELNGEALDELNLNDIGGMENKEVEIEHLEDTTTNDFFLLPSNSSSNDILKNTSSPNSSILSLPSNSSLSSPLLLRSTSSSALPSSPLLLNSTSSTSSTHLYSPIPYREYATIDEIGKNDNSYPNNDPNTILEGDLINELKSMKKKKIYKSSDNNNSPFIKSIKNNSSNSYYSSSNNTNSNNSIFEIQNSQRKLLSSIMLKEIKTEGSENENDYDYDHEMNIDTPTSEIINLDISDDMEMNTEMDTDTELELISSTSGNQYHSNEIYSDNSINRYLLPSSPTHTLTFSSSSSIFTENSEDSTITPLSPTSSLTIIPYFLEMDIEKINKEEINKNKEKRENEIKHKPHMNDNFMDVDLLNKEILKSSMIELDSKIEEKKSNIKNSQEVKKYLSLSIESDKAKNLKINEAQSSKNNSEMDNNVNWNKKENEYEENHLEQELELLFSSSSSFSSSSNKDIVSTVSTKKDPIIERIATSQHYYKIIKSKGNQSNEKISDSVHYLFFLFVQDYIEKGDKVWEFK</sequence>
<evidence type="ECO:0000313" key="3">
    <source>
        <dbReference type="Proteomes" id="UP000193920"/>
    </source>
</evidence>
<dbReference type="Proteomes" id="UP000193920">
    <property type="component" value="Unassembled WGS sequence"/>
</dbReference>